<comment type="similarity">
    <text evidence="2 7 8">Belongs to the GPI family.</text>
</comment>
<feature type="active site" description="Proton donor" evidence="7">
    <location>
        <position position="351"/>
    </location>
</feature>
<proteinExistence type="inferred from homology"/>
<dbReference type="PROSITE" id="PS51463">
    <property type="entry name" value="P_GLUCOSE_ISOMERASE_3"/>
    <property type="match status" value="1"/>
</dbReference>
<comment type="pathway">
    <text evidence="7">Carbohydrate biosynthesis; gluconeogenesis.</text>
</comment>
<organism evidence="9 10">
    <name type="scientific">Oceanimonas baumannii</name>
    <dbReference type="NCBI Taxonomy" id="129578"/>
    <lineage>
        <taxon>Bacteria</taxon>
        <taxon>Pseudomonadati</taxon>
        <taxon>Pseudomonadota</taxon>
        <taxon>Gammaproteobacteria</taxon>
        <taxon>Aeromonadales</taxon>
        <taxon>Aeromonadaceae</taxon>
        <taxon>Oceanimonas</taxon>
    </lineage>
</organism>
<comment type="function">
    <text evidence="7">Catalyzes the reversible isomerization of glucose-6-phosphate to fructose-6-phosphate.</text>
</comment>
<dbReference type="RefSeq" id="WP_166670337.1">
    <property type="nucleotide sequence ID" value="NZ_NQJF01000020.1"/>
</dbReference>
<reference evidence="9 10" key="1">
    <citation type="submission" date="2019-03" db="EMBL/GenBank/DDBJ databases">
        <title>Genomic Encyclopedia of Archaeal and Bacterial Type Strains, Phase II (KMG-II): from individual species to whole genera.</title>
        <authorList>
            <person name="Goeker M."/>
        </authorList>
    </citation>
    <scope>NUCLEOTIDE SEQUENCE [LARGE SCALE GENOMIC DNA]</scope>
    <source>
        <strain evidence="9 10">DSM 15594</strain>
    </source>
</reference>
<dbReference type="GO" id="GO:0016853">
    <property type="term" value="F:isomerase activity"/>
    <property type="evidence" value="ECO:0007669"/>
    <property type="project" value="UniProtKB-KW"/>
</dbReference>
<dbReference type="Proteomes" id="UP000295058">
    <property type="component" value="Unassembled WGS sequence"/>
</dbReference>
<keyword evidence="3 7" id="KW-0312">Gluconeogenesis</keyword>
<dbReference type="EMBL" id="SODO01000012">
    <property type="protein sequence ID" value="TDW56946.1"/>
    <property type="molecule type" value="Genomic_DNA"/>
</dbReference>
<dbReference type="InterPro" id="IPR035482">
    <property type="entry name" value="SIS_PGI_2"/>
</dbReference>
<protein>
    <recommendedName>
        <fullName evidence="7">Glucose-6-phosphate isomerase</fullName>
        <shortName evidence="7">GPI</shortName>
        <ecNumber evidence="7">5.3.1.9</ecNumber>
    </recommendedName>
    <alternativeName>
        <fullName evidence="7">Phosphoglucose isomerase</fullName>
        <shortName evidence="7">PGI</shortName>
    </alternativeName>
    <alternativeName>
        <fullName evidence="7">Phosphohexose isomerase</fullName>
        <shortName evidence="7">PHI</shortName>
    </alternativeName>
</protein>
<evidence type="ECO:0000256" key="4">
    <source>
        <dbReference type="ARBA" id="ARBA00023152"/>
    </source>
</evidence>
<comment type="subcellular location">
    <subcellularLocation>
        <location evidence="7">Cytoplasm</location>
    </subcellularLocation>
</comment>
<comment type="catalytic activity">
    <reaction evidence="6 7 8">
        <text>alpha-D-glucose 6-phosphate = beta-D-fructose 6-phosphate</text>
        <dbReference type="Rhea" id="RHEA:11816"/>
        <dbReference type="ChEBI" id="CHEBI:57634"/>
        <dbReference type="ChEBI" id="CHEBI:58225"/>
        <dbReference type="EC" id="5.3.1.9"/>
    </reaction>
</comment>
<dbReference type="PANTHER" id="PTHR11469:SF1">
    <property type="entry name" value="GLUCOSE-6-PHOSPHATE ISOMERASE"/>
    <property type="match status" value="1"/>
</dbReference>
<keyword evidence="5 7" id="KW-0413">Isomerase</keyword>
<dbReference type="InterPro" id="IPR023096">
    <property type="entry name" value="G6P_Isomerase_C"/>
</dbReference>
<dbReference type="NCBIfam" id="NF001211">
    <property type="entry name" value="PRK00179.1"/>
    <property type="match status" value="1"/>
</dbReference>
<dbReference type="PROSITE" id="PS00174">
    <property type="entry name" value="P_GLUCOSE_ISOMERASE_2"/>
    <property type="match status" value="1"/>
</dbReference>
<dbReference type="HAMAP" id="MF_00473">
    <property type="entry name" value="G6P_isomerase"/>
    <property type="match status" value="1"/>
</dbReference>
<dbReference type="PANTHER" id="PTHR11469">
    <property type="entry name" value="GLUCOSE-6-PHOSPHATE ISOMERASE"/>
    <property type="match status" value="1"/>
</dbReference>
<evidence type="ECO:0000256" key="8">
    <source>
        <dbReference type="RuleBase" id="RU000612"/>
    </source>
</evidence>
<dbReference type="InterPro" id="IPR001672">
    <property type="entry name" value="G6P_Isomerase"/>
</dbReference>
<keyword evidence="10" id="KW-1185">Reference proteome</keyword>
<dbReference type="PROSITE" id="PS00765">
    <property type="entry name" value="P_GLUCOSE_ISOMERASE_1"/>
    <property type="match status" value="1"/>
</dbReference>
<dbReference type="Pfam" id="PF00342">
    <property type="entry name" value="PGI"/>
    <property type="match status" value="1"/>
</dbReference>
<dbReference type="Gene3D" id="1.10.1390.10">
    <property type="match status" value="1"/>
</dbReference>
<dbReference type="InterPro" id="IPR018189">
    <property type="entry name" value="Phosphoglucose_isomerase_CS"/>
</dbReference>
<evidence type="ECO:0000313" key="10">
    <source>
        <dbReference type="Proteomes" id="UP000295058"/>
    </source>
</evidence>
<evidence type="ECO:0000256" key="7">
    <source>
        <dbReference type="HAMAP-Rule" id="MF_00473"/>
    </source>
</evidence>
<evidence type="ECO:0000256" key="3">
    <source>
        <dbReference type="ARBA" id="ARBA00022432"/>
    </source>
</evidence>
<gene>
    <name evidence="7" type="primary">pgi</name>
    <name evidence="9" type="ORF">LY04_02749</name>
</gene>
<dbReference type="SUPFAM" id="SSF53697">
    <property type="entry name" value="SIS domain"/>
    <property type="match status" value="1"/>
</dbReference>
<keyword evidence="4 7" id="KW-0324">Glycolysis</keyword>
<name>A0ABY2EW97_9GAMM</name>
<evidence type="ECO:0000313" key="9">
    <source>
        <dbReference type="EMBL" id="TDW56946.1"/>
    </source>
</evidence>
<feature type="active site" evidence="7">
    <location>
        <position position="382"/>
    </location>
</feature>
<sequence>MPLSQHPLFKALQQSAQHLPSLAEHFAGNRQRVQQLTFHLGDNLLVDISRQQVCTSVLQQLCELARQMNLPKAIAGLFTDNNFNPTEQRAVLHTALRMPAGATLEHKGVNVIPSVHAELARIRHFCQQVHTGKWCGYSGQPIQDVVNIGIGGSDLGPAMVCEALTPYCTTGIRTHFVSNIDPAHLATTLEPLNPATTLFVVSSKSFGTDETMSNAIAARKWLLNDCGDDSLVQLHFVAVSTNHQKVVEFGIAAENMFTFWDWVGGRFSLWSAIGLPIALAVGFERFEALLAGAHTMDEHLRTTPFEQNIPVLLALLTIWNHNILGHASEGVFPYSQLMHRFPAFLQQLNMESNGKSVMLDGTPVSHATGPIVWGDVGSNSQHAFFQLLHQGTTVVPAEFIGFVNSPYDFPAHRHKLLANMLAQAEALAFGKSAADVEAGLKAEGLSEQRISELLPSKVMPGNRPSTVILCKELTPHTLGSLIALYEHKTFVQGVLWGVNSFDQWGVELGKKLASGLVDTLAGKSNATAHSAATQNLVKQIVDWKAPEGEQ</sequence>
<keyword evidence="7" id="KW-0963">Cytoplasm</keyword>
<evidence type="ECO:0000256" key="2">
    <source>
        <dbReference type="ARBA" id="ARBA00006604"/>
    </source>
</evidence>
<dbReference type="Gene3D" id="3.40.50.10490">
    <property type="entry name" value="Glucose-6-phosphate isomerase like protein, domain 1"/>
    <property type="match status" value="2"/>
</dbReference>
<dbReference type="CDD" id="cd05015">
    <property type="entry name" value="SIS_PGI_1"/>
    <property type="match status" value="1"/>
</dbReference>
<dbReference type="CDD" id="cd05016">
    <property type="entry name" value="SIS_PGI_2"/>
    <property type="match status" value="1"/>
</dbReference>
<evidence type="ECO:0000256" key="6">
    <source>
        <dbReference type="ARBA" id="ARBA00029321"/>
    </source>
</evidence>
<feature type="active site" evidence="7">
    <location>
        <position position="510"/>
    </location>
</feature>
<dbReference type="InterPro" id="IPR046348">
    <property type="entry name" value="SIS_dom_sf"/>
</dbReference>
<evidence type="ECO:0000256" key="1">
    <source>
        <dbReference type="ARBA" id="ARBA00004926"/>
    </source>
</evidence>
<dbReference type="InterPro" id="IPR035476">
    <property type="entry name" value="SIS_PGI_1"/>
</dbReference>
<dbReference type="PRINTS" id="PR00662">
    <property type="entry name" value="G6PISOMERASE"/>
</dbReference>
<comment type="pathway">
    <text evidence="1 7 8">Carbohydrate degradation; glycolysis; D-glyceraldehyde 3-phosphate and glycerone phosphate from D-glucose: step 2/4.</text>
</comment>
<comment type="caution">
    <text evidence="9">The sequence shown here is derived from an EMBL/GenBank/DDBJ whole genome shotgun (WGS) entry which is preliminary data.</text>
</comment>
<dbReference type="EC" id="5.3.1.9" evidence="7"/>
<evidence type="ECO:0000256" key="5">
    <source>
        <dbReference type="ARBA" id="ARBA00023235"/>
    </source>
</evidence>
<accession>A0ABY2EW97</accession>